<dbReference type="Pfam" id="PF00226">
    <property type="entry name" value="DnaJ"/>
    <property type="match status" value="1"/>
</dbReference>
<dbReference type="CDD" id="cd10747">
    <property type="entry name" value="DnaJ_C"/>
    <property type="match status" value="1"/>
</dbReference>
<dbReference type="InterPro" id="IPR036410">
    <property type="entry name" value="HSP_DnaJ_Cys-rich_dom_sf"/>
</dbReference>
<dbReference type="SUPFAM" id="SSF57938">
    <property type="entry name" value="DnaJ/Hsp40 cysteine-rich domain"/>
    <property type="match status" value="1"/>
</dbReference>
<dbReference type="CDD" id="cd06257">
    <property type="entry name" value="DnaJ"/>
    <property type="match status" value="1"/>
</dbReference>
<dbReference type="GO" id="GO:0030544">
    <property type="term" value="F:Hsp70 protein binding"/>
    <property type="evidence" value="ECO:0007669"/>
    <property type="project" value="InterPro"/>
</dbReference>
<protein>
    <submittedName>
        <fullName evidence="9">Dnaj protein homolog</fullName>
    </submittedName>
</protein>
<dbReference type="InterPro" id="IPR001623">
    <property type="entry name" value="DnaJ_domain"/>
</dbReference>
<dbReference type="Pfam" id="PF00684">
    <property type="entry name" value="DnaJ_CXXCXGXG"/>
    <property type="match status" value="1"/>
</dbReference>
<evidence type="ECO:0000256" key="4">
    <source>
        <dbReference type="ARBA" id="ARBA00022833"/>
    </source>
</evidence>
<keyword evidence="4 5" id="KW-0862">Zinc</keyword>
<gene>
    <name evidence="9" type="primary">Contig1471.g1605</name>
    <name evidence="9" type="ORF">STYLEM_15456</name>
</gene>
<dbReference type="SUPFAM" id="SSF49493">
    <property type="entry name" value="HSP40/DnaJ peptide-binding domain"/>
    <property type="match status" value="2"/>
</dbReference>
<dbReference type="Pfam" id="PF01556">
    <property type="entry name" value="DnaJ_C"/>
    <property type="match status" value="1"/>
</dbReference>
<dbReference type="PROSITE" id="PS00636">
    <property type="entry name" value="DNAJ_1"/>
    <property type="match status" value="1"/>
</dbReference>
<evidence type="ECO:0000259" key="8">
    <source>
        <dbReference type="PROSITE" id="PS51188"/>
    </source>
</evidence>
<dbReference type="Gene3D" id="2.10.230.10">
    <property type="entry name" value="Heat shock protein DnaJ, cysteine-rich domain"/>
    <property type="match status" value="1"/>
</dbReference>
<dbReference type="OrthoDB" id="550424at2759"/>
<dbReference type="AlphaFoldDB" id="A0A078AYS4"/>
<dbReference type="OMA" id="IVFHIVE"/>
<evidence type="ECO:0000256" key="3">
    <source>
        <dbReference type="ARBA" id="ARBA00022771"/>
    </source>
</evidence>
<dbReference type="GO" id="GO:0006457">
    <property type="term" value="P:protein folding"/>
    <property type="evidence" value="ECO:0007669"/>
    <property type="project" value="InterPro"/>
</dbReference>
<proteinExistence type="predicted"/>
<dbReference type="InterPro" id="IPR018253">
    <property type="entry name" value="DnaJ_domain_CS"/>
</dbReference>
<feature type="domain" description="CR-type" evidence="8">
    <location>
        <begin position="144"/>
        <end position="228"/>
    </location>
</feature>
<sequence>MFFGGGGFPFGDFKEMHGGGKKKDIDNKKFYQLLEVDQKATQDEIKKAFRKKALKEHPDKGGDPEKFKDLNVAYEVLSDPEKRDMYDKYGEEGLSQGAGGMGGMGDIFDLFGMGGGGRQKQSGPKKGKPVAHQVKATLKDLYLGKNTKIAVNRDRICNKCNGAGGKAGAVQTCNGCKGRGARTVMQQIGPGMYTQRTGPCDECDGKGERIDDKNKCKNCDGKKVTKEKKILDVTIDKGAPNGEKYILHGEADEFPGIEAGDVIIQVVEQKHEFFKRKGADLMFEKEITLQEALTGVDFVITHLDDRKIRIKNKPGEVIKPDDIKTIENMGMPLHKQTFKNGNLFVIFKIIFPETLTTAQMQKISEALASQKKKGDTDMDVAETVQLKAFKEDHRNTHHEGGNEGNGSDEEMGEEGQQRGGVRCQQQ</sequence>
<evidence type="ECO:0000259" key="7">
    <source>
        <dbReference type="PROSITE" id="PS50076"/>
    </source>
</evidence>
<keyword evidence="2" id="KW-0677">Repeat</keyword>
<organism evidence="9 10">
    <name type="scientific">Stylonychia lemnae</name>
    <name type="common">Ciliate</name>
    <dbReference type="NCBI Taxonomy" id="5949"/>
    <lineage>
        <taxon>Eukaryota</taxon>
        <taxon>Sar</taxon>
        <taxon>Alveolata</taxon>
        <taxon>Ciliophora</taxon>
        <taxon>Intramacronucleata</taxon>
        <taxon>Spirotrichea</taxon>
        <taxon>Stichotrichia</taxon>
        <taxon>Sporadotrichida</taxon>
        <taxon>Oxytrichidae</taxon>
        <taxon>Stylonychinae</taxon>
        <taxon>Stylonychia</taxon>
    </lineage>
</organism>
<dbReference type="FunCoup" id="A0A078AYS4">
    <property type="interactions" value="298"/>
</dbReference>
<keyword evidence="3 5" id="KW-0863">Zinc-finger</keyword>
<dbReference type="InterPro" id="IPR036869">
    <property type="entry name" value="J_dom_sf"/>
</dbReference>
<feature type="zinc finger region" description="CR-type" evidence="5">
    <location>
        <begin position="144"/>
        <end position="228"/>
    </location>
</feature>
<dbReference type="InterPro" id="IPR002939">
    <property type="entry name" value="DnaJ_C"/>
</dbReference>
<evidence type="ECO:0000313" key="10">
    <source>
        <dbReference type="Proteomes" id="UP000039865"/>
    </source>
</evidence>
<reference evidence="9 10" key="1">
    <citation type="submission" date="2014-06" db="EMBL/GenBank/DDBJ databases">
        <authorList>
            <person name="Swart Estienne"/>
        </authorList>
    </citation>
    <scope>NUCLEOTIDE SEQUENCE [LARGE SCALE GENOMIC DNA]</scope>
    <source>
        <strain evidence="9 10">130c</strain>
    </source>
</reference>
<dbReference type="FunFam" id="2.60.260.20:FF:000003">
    <property type="entry name" value="DnaJ subfamily A member 2"/>
    <property type="match status" value="1"/>
</dbReference>
<dbReference type="GO" id="GO:0051082">
    <property type="term" value="F:unfolded protein binding"/>
    <property type="evidence" value="ECO:0007669"/>
    <property type="project" value="InterPro"/>
</dbReference>
<dbReference type="EMBL" id="CCKQ01014579">
    <property type="protein sequence ID" value="CDW86362.1"/>
    <property type="molecule type" value="Genomic_DNA"/>
</dbReference>
<dbReference type="InterPro" id="IPR008971">
    <property type="entry name" value="HSP40/DnaJ_pept-bd"/>
</dbReference>
<feature type="compositionally biased region" description="Basic and acidic residues" evidence="6">
    <location>
        <begin position="388"/>
        <end position="401"/>
    </location>
</feature>
<dbReference type="FunFam" id="2.10.230.10:FF:000001">
    <property type="entry name" value="DnaJ subfamily A member 2"/>
    <property type="match status" value="1"/>
</dbReference>
<dbReference type="PRINTS" id="PR00625">
    <property type="entry name" value="JDOMAIN"/>
</dbReference>
<dbReference type="InterPro" id="IPR001305">
    <property type="entry name" value="HSP_DnaJ_Cys-rich_dom"/>
</dbReference>
<evidence type="ECO:0000256" key="6">
    <source>
        <dbReference type="SAM" id="MobiDB-lite"/>
    </source>
</evidence>
<dbReference type="PROSITE" id="PS51188">
    <property type="entry name" value="ZF_CR"/>
    <property type="match status" value="1"/>
</dbReference>
<evidence type="ECO:0000256" key="5">
    <source>
        <dbReference type="PROSITE-ProRule" id="PRU00546"/>
    </source>
</evidence>
<evidence type="ECO:0000256" key="2">
    <source>
        <dbReference type="ARBA" id="ARBA00022737"/>
    </source>
</evidence>
<dbReference type="SMART" id="SM00271">
    <property type="entry name" value="DnaJ"/>
    <property type="match status" value="1"/>
</dbReference>
<dbReference type="GO" id="GO:0008270">
    <property type="term" value="F:zinc ion binding"/>
    <property type="evidence" value="ECO:0007669"/>
    <property type="project" value="UniProtKB-KW"/>
</dbReference>
<dbReference type="InParanoid" id="A0A078AYS4"/>
<dbReference type="Proteomes" id="UP000039865">
    <property type="component" value="Unassembled WGS sequence"/>
</dbReference>
<dbReference type="CDD" id="cd10719">
    <property type="entry name" value="DnaJ_zf"/>
    <property type="match status" value="1"/>
</dbReference>
<dbReference type="InterPro" id="IPR044713">
    <property type="entry name" value="DNJA1/2-like"/>
</dbReference>
<dbReference type="Gene3D" id="2.60.260.20">
    <property type="entry name" value="Urease metallochaperone UreE, N-terminal domain"/>
    <property type="match status" value="2"/>
</dbReference>
<dbReference type="PANTHER" id="PTHR43888">
    <property type="entry name" value="DNAJ-LIKE-2, ISOFORM A-RELATED"/>
    <property type="match status" value="1"/>
</dbReference>
<feature type="region of interest" description="Disordered" evidence="6">
    <location>
        <begin position="387"/>
        <end position="426"/>
    </location>
</feature>
<keyword evidence="10" id="KW-1185">Reference proteome</keyword>
<evidence type="ECO:0000313" key="9">
    <source>
        <dbReference type="EMBL" id="CDW86362.1"/>
    </source>
</evidence>
<name>A0A078AYS4_STYLE</name>
<evidence type="ECO:0000256" key="1">
    <source>
        <dbReference type="ARBA" id="ARBA00022723"/>
    </source>
</evidence>
<dbReference type="SUPFAM" id="SSF46565">
    <property type="entry name" value="Chaperone J-domain"/>
    <property type="match status" value="1"/>
</dbReference>
<dbReference type="PROSITE" id="PS50076">
    <property type="entry name" value="DNAJ_2"/>
    <property type="match status" value="1"/>
</dbReference>
<feature type="domain" description="J" evidence="7">
    <location>
        <begin position="29"/>
        <end position="90"/>
    </location>
</feature>
<keyword evidence="1 5" id="KW-0479">Metal-binding</keyword>
<accession>A0A078AYS4</accession>
<dbReference type="Gene3D" id="1.10.287.110">
    <property type="entry name" value="DnaJ domain"/>
    <property type="match status" value="1"/>
</dbReference>